<feature type="region of interest" description="Disordered" evidence="1">
    <location>
        <begin position="33"/>
        <end position="52"/>
    </location>
</feature>
<dbReference type="EMBL" id="AP022590">
    <property type="protein sequence ID" value="BBY36097.1"/>
    <property type="molecule type" value="Genomic_DNA"/>
</dbReference>
<evidence type="ECO:0000256" key="1">
    <source>
        <dbReference type="SAM" id="MobiDB-lite"/>
    </source>
</evidence>
<evidence type="ECO:0000313" key="3">
    <source>
        <dbReference type="Proteomes" id="UP000465812"/>
    </source>
</evidence>
<name>A0ABN6A3U8_MYCNT</name>
<sequence>MQALADRVVRRRDPVLVTQYDDDDAVVWTGYNNRDGEPVQGGHHRGHLSTLQPNGMRARGFWASGTQIRIFDRTVSNDHHRGYAANELRLQAI</sequence>
<accession>A0ABN6A3U8</accession>
<proteinExistence type="predicted"/>
<keyword evidence="3" id="KW-1185">Reference proteome</keyword>
<reference evidence="2 3" key="1">
    <citation type="journal article" date="2019" name="Emerg. Microbes Infect.">
        <title>Comprehensive subspecies identification of 175 nontuberculous mycobacteria species based on 7547 genomic profiles.</title>
        <authorList>
            <person name="Matsumoto Y."/>
            <person name="Kinjo T."/>
            <person name="Motooka D."/>
            <person name="Nabeya D."/>
            <person name="Jung N."/>
            <person name="Uechi K."/>
            <person name="Horii T."/>
            <person name="Iida T."/>
            <person name="Fujita J."/>
            <person name="Nakamura S."/>
        </authorList>
    </citation>
    <scope>NUCLEOTIDE SEQUENCE [LARGE SCALE GENOMIC DNA]</scope>
    <source>
        <strain evidence="2 3">JCM 18113</strain>
    </source>
</reference>
<evidence type="ECO:0000313" key="2">
    <source>
        <dbReference type="EMBL" id="BBY36097.1"/>
    </source>
</evidence>
<dbReference type="Proteomes" id="UP000465812">
    <property type="component" value="Chromosome"/>
</dbReference>
<protein>
    <submittedName>
        <fullName evidence="2">Uncharacterized protein</fullName>
    </submittedName>
</protein>
<organism evidence="2 3">
    <name type="scientific">Mycobacterium mantenii</name>
    <dbReference type="NCBI Taxonomy" id="560555"/>
    <lineage>
        <taxon>Bacteria</taxon>
        <taxon>Bacillati</taxon>
        <taxon>Actinomycetota</taxon>
        <taxon>Actinomycetes</taxon>
        <taxon>Mycobacteriales</taxon>
        <taxon>Mycobacteriaceae</taxon>
        <taxon>Mycobacterium</taxon>
        <taxon>Mycobacterium avium complex (MAC)</taxon>
    </lineage>
</organism>
<gene>
    <name evidence="2" type="ORF">MMAN_02310</name>
</gene>